<dbReference type="Proteomes" id="UP000663891">
    <property type="component" value="Unassembled WGS sequence"/>
</dbReference>
<dbReference type="OrthoDB" id="9981310at2759"/>
<keyword evidence="1" id="KW-0472">Membrane</keyword>
<dbReference type="EMBL" id="CAJNON010001840">
    <property type="protein sequence ID" value="CAF1488223.1"/>
    <property type="molecule type" value="Genomic_DNA"/>
</dbReference>
<accession>A0A815SC65</accession>
<feature type="transmembrane region" description="Helical" evidence="1">
    <location>
        <begin position="31"/>
        <end position="51"/>
    </location>
</feature>
<sequence>MMADDEHSFRRNNSEQNLIFKYRFTPTYRRLCLFIIVIIFICISLLNYNSIFKYKENLSSKLTINPSIPTLARILYLFICENQAEVDAYIQIFPSVTADAIFYCWRENCNSSSFRSSLHLYVNTWSSKTKRNEKLISFQPISSFHYIQSRIFIINEKELNPKQKLTWTTARNKLYEVALDEERNQNWRWSYYTFADGDVHVACPLAEQLLTNKTIVDYGNNEEYLLAPHFYSFINLTQNLTGEDKCFLLHDAFLFSISPAVATITGSNGPMAFPGLLTQVLYHIDALINAIHRDALPFLLPYCPRYDAQSWWTSQAIFVYRSLCLYGHVIGFDGIHLVTRKHRAYPRAGNPWAIDNDMNLVPDYLLRLKNYMQQSRFVSALVLHNYAGWNLELTSETCRSNHTAMKLDTCLVYGNS</sequence>
<dbReference type="EMBL" id="CAJOAY010002363">
    <property type="protein sequence ID" value="CAF3946106.1"/>
    <property type="molecule type" value="Genomic_DNA"/>
</dbReference>
<dbReference type="AlphaFoldDB" id="A0A815SC65"/>
<gene>
    <name evidence="3" type="ORF">OKA104_LOCUS26671</name>
    <name evidence="2" type="ORF">VCS650_LOCUS41555</name>
</gene>
<keyword evidence="1" id="KW-0812">Transmembrane</keyword>
<protein>
    <submittedName>
        <fullName evidence="2">Uncharacterized protein</fullName>
    </submittedName>
</protein>
<comment type="caution">
    <text evidence="2">The sequence shown here is derived from an EMBL/GenBank/DDBJ whole genome shotgun (WGS) entry which is preliminary data.</text>
</comment>
<reference evidence="2" key="1">
    <citation type="submission" date="2021-02" db="EMBL/GenBank/DDBJ databases">
        <authorList>
            <person name="Nowell W R."/>
        </authorList>
    </citation>
    <scope>NUCLEOTIDE SEQUENCE</scope>
</reference>
<name>A0A815SC65_9BILA</name>
<proteinExistence type="predicted"/>
<evidence type="ECO:0000313" key="3">
    <source>
        <dbReference type="EMBL" id="CAF3946106.1"/>
    </source>
</evidence>
<keyword evidence="1" id="KW-1133">Transmembrane helix</keyword>
<evidence type="ECO:0000313" key="4">
    <source>
        <dbReference type="Proteomes" id="UP000663891"/>
    </source>
</evidence>
<dbReference type="Proteomes" id="UP000663881">
    <property type="component" value="Unassembled WGS sequence"/>
</dbReference>
<evidence type="ECO:0000313" key="2">
    <source>
        <dbReference type="EMBL" id="CAF1488223.1"/>
    </source>
</evidence>
<organism evidence="2 4">
    <name type="scientific">Adineta steineri</name>
    <dbReference type="NCBI Taxonomy" id="433720"/>
    <lineage>
        <taxon>Eukaryota</taxon>
        <taxon>Metazoa</taxon>
        <taxon>Spiralia</taxon>
        <taxon>Gnathifera</taxon>
        <taxon>Rotifera</taxon>
        <taxon>Eurotatoria</taxon>
        <taxon>Bdelloidea</taxon>
        <taxon>Adinetida</taxon>
        <taxon>Adinetidae</taxon>
        <taxon>Adineta</taxon>
    </lineage>
</organism>
<evidence type="ECO:0000256" key="1">
    <source>
        <dbReference type="SAM" id="Phobius"/>
    </source>
</evidence>